<evidence type="ECO:0000313" key="2">
    <source>
        <dbReference type="EMBL" id="PJJ40270.1"/>
    </source>
</evidence>
<sequence>MKKDESHEIVALNSLTATGIEKMILVIRDKQVLLDRDLAMLYGVETRAINQAVKRNLERFPERNCFQLTRDELPDSLKSQIVILNESGNKRGLHVKKMPFALTEQGVAMLSAVLRSKTAIQVSIAIMDAFVSMRHFMMQNGGFVNRLSNVEAKMIAQDERIFAQDKKILEHDQKLDAVFEAMDRGELQSKGLFYNNQVFDAYVFVCGLIRQAKKRIVLVDRYVDEKTLAMMLKREKGVSVTIYTYDKSKVFEVDLSVYNAQYAECPIEILPSYGMHDRFLFIDDTAYHFGASLKDLGANTFFFSKEDFTLDEVLKKSNEIAKEKAQNEKC</sequence>
<dbReference type="InterPro" id="IPR018873">
    <property type="entry name" value="KilA-N_DNA-bd_domain"/>
</dbReference>
<evidence type="ECO:0000313" key="3">
    <source>
        <dbReference type="Proteomes" id="UP000231134"/>
    </source>
</evidence>
<accession>A0A2M9A3H6</accession>
<reference evidence="2 3" key="1">
    <citation type="submission" date="2017-11" db="EMBL/GenBank/DDBJ databases">
        <title>Animal gut microbial communities from fecal samples from Wisconsin, USA.</title>
        <authorList>
            <person name="Neumann A."/>
        </authorList>
    </citation>
    <scope>NUCLEOTIDE SEQUENCE [LARGE SCALE GENOMIC DNA]</scope>
    <source>
        <strain evidence="2 3">UWS3</strain>
    </source>
</reference>
<dbReference type="AlphaFoldDB" id="A0A2M9A3H6"/>
<dbReference type="EMBL" id="PGEX01000001">
    <property type="protein sequence ID" value="PJJ40270.1"/>
    <property type="molecule type" value="Genomic_DNA"/>
</dbReference>
<protein>
    <submittedName>
        <fullName evidence="2">ORF6N domain-containing protein</fullName>
    </submittedName>
</protein>
<dbReference type="Pfam" id="PF10543">
    <property type="entry name" value="ORF6N"/>
    <property type="match status" value="1"/>
</dbReference>
<feature type="domain" description="KilA-N DNA-binding" evidence="1">
    <location>
        <begin position="24"/>
        <end position="113"/>
    </location>
</feature>
<dbReference type="SUPFAM" id="SSF56024">
    <property type="entry name" value="Phospholipase D/nuclease"/>
    <property type="match status" value="1"/>
</dbReference>
<comment type="caution">
    <text evidence="2">The sequence shown here is derived from an EMBL/GenBank/DDBJ whole genome shotgun (WGS) entry which is preliminary data.</text>
</comment>
<proteinExistence type="predicted"/>
<dbReference type="Proteomes" id="UP000231134">
    <property type="component" value="Unassembled WGS sequence"/>
</dbReference>
<gene>
    <name evidence="2" type="ORF">BGX16_0187</name>
</gene>
<evidence type="ECO:0000259" key="1">
    <source>
        <dbReference type="Pfam" id="PF10543"/>
    </source>
</evidence>
<name>A0A2M9A3H6_9BACT</name>
<keyword evidence="3" id="KW-1185">Reference proteome</keyword>
<organism evidence="2 3">
    <name type="scientific">Hallerella succinigenes</name>
    <dbReference type="NCBI Taxonomy" id="1896222"/>
    <lineage>
        <taxon>Bacteria</taxon>
        <taxon>Pseudomonadati</taxon>
        <taxon>Fibrobacterota</taxon>
        <taxon>Fibrobacteria</taxon>
        <taxon>Fibrobacterales</taxon>
        <taxon>Fibrobacteraceae</taxon>
        <taxon>Hallerella</taxon>
    </lineage>
</organism>